<evidence type="ECO:0000313" key="2">
    <source>
        <dbReference type="EMBL" id="SIR37797.1"/>
    </source>
</evidence>
<dbReference type="Gene3D" id="1.10.530.10">
    <property type="match status" value="1"/>
</dbReference>
<name>A0A1N7AF69_9PSED</name>
<dbReference type="AlphaFoldDB" id="A0A1N7AF69"/>
<proteinExistence type="predicted"/>
<keyword evidence="1" id="KW-0732">Signal</keyword>
<reference evidence="2 3" key="1">
    <citation type="submission" date="2017-01" db="EMBL/GenBank/DDBJ databases">
        <authorList>
            <person name="Mah S.A."/>
            <person name="Swanson W.J."/>
            <person name="Moy G.W."/>
            <person name="Vacquier V.D."/>
        </authorList>
    </citation>
    <scope>NUCLEOTIDE SEQUENCE [LARGE SCALE GENOMIC DNA]</scope>
    <source>
        <strain evidence="2 3">ATCC 29606</strain>
    </source>
</reference>
<dbReference type="SUPFAM" id="SSF53955">
    <property type="entry name" value="Lysozyme-like"/>
    <property type="match status" value="1"/>
</dbReference>
<evidence type="ECO:0000313" key="3">
    <source>
        <dbReference type="Proteomes" id="UP000186079"/>
    </source>
</evidence>
<feature type="chain" id="PRO_5010275218" evidence="1">
    <location>
        <begin position="20"/>
        <end position="183"/>
    </location>
</feature>
<dbReference type="InterPro" id="IPR023346">
    <property type="entry name" value="Lysozyme-like_dom_sf"/>
</dbReference>
<dbReference type="RefSeq" id="WP_039560985.1">
    <property type="nucleotide sequence ID" value="NZ_FTMC01000021.1"/>
</dbReference>
<feature type="signal peptide" evidence="1">
    <location>
        <begin position="1"/>
        <end position="19"/>
    </location>
</feature>
<gene>
    <name evidence="2" type="ORF">SAMN05421672_12136</name>
</gene>
<accession>A0A1N7AF69</accession>
<evidence type="ECO:0000256" key="1">
    <source>
        <dbReference type="SAM" id="SignalP"/>
    </source>
</evidence>
<dbReference type="EMBL" id="FTMC01000021">
    <property type="protein sequence ID" value="SIR37797.1"/>
    <property type="molecule type" value="Genomic_DNA"/>
</dbReference>
<sequence>MAAPRLSLLLLALLGSAQARELPPATYQRIAEQAGIPAEILYAIALQESALLLRGQLRPWPWTLNVAGRPQRFANQPAACRALHQALTTTPPTRIDIGLTQINWGYHGQRFASPCAALQPIRNLRVAAQLLREQHRRSGDWLRAAGHYHRPAGGAPAARYRQGVARHLARLKFPLPPATEARP</sequence>
<dbReference type="Proteomes" id="UP000186079">
    <property type="component" value="Unassembled WGS sequence"/>
</dbReference>
<protein>
    <submittedName>
        <fullName evidence="2">Transglycosylase SLT domain-containing protein</fullName>
    </submittedName>
</protein>
<organism evidence="2 3">
    <name type="scientific">Pseudomonas flexibilis</name>
    <dbReference type="NCBI Taxonomy" id="706570"/>
    <lineage>
        <taxon>Bacteria</taxon>
        <taxon>Pseudomonadati</taxon>
        <taxon>Pseudomonadota</taxon>
        <taxon>Gammaproteobacteria</taxon>
        <taxon>Pseudomonadales</taxon>
        <taxon>Pseudomonadaceae</taxon>
        <taxon>Pseudomonas</taxon>
    </lineage>
</organism>